<evidence type="ECO:0000256" key="3">
    <source>
        <dbReference type="SAM" id="Phobius"/>
    </source>
</evidence>
<evidence type="ECO:0000256" key="2">
    <source>
        <dbReference type="SAM" id="MobiDB-lite"/>
    </source>
</evidence>
<proteinExistence type="predicted"/>
<gene>
    <name evidence="5" type="ORF">OFUS_LOCUS24732</name>
</gene>
<dbReference type="SUPFAM" id="SSF57196">
    <property type="entry name" value="EGF/Laminin"/>
    <property type="match status" value="1"/>
</dbReference>
<accession>A0A8S4Q4V9</accession>
<dbReference type="Proteomes" id="UP000749559">
    <property type="component" value="Unassembled WGS sequence"/>
</dbReference>
<dbReference type="AlphaFoldDB" id="A0A8S4Q4V9"/>
<evidence type="ECO:0000256" key="1">
    <source>
        <dbReference type="PROSITE-ProRule" id="PRU00076"/>
    </source>
</evidence>
<comment type="caution">
    <text evidence="5">The sequence shown here is derived from an EMBL/GenBank/DDBJ whole genome shotgun (WGS) entry which is preliminary data.</text>
</comment>
<feature type="compositionally biased region" description="Polar residues" evidence="2">
    <location>
        <begin position="571"/>
        <end position="585"/>
    </location>
</feature>
<feature type="region of interest" description="Disordered" evidence="2">
    <location>
        <begin position="334"/>
        <end position="360"/>
    </location>
</feature>
<keyword evidence="6" id="KW-1185">Reference proteome</keyword>
<dbReference type="EMBL" id="CAIIXF020000012">
    <property type="protein sequence ID" value="CAH1800895.1"/>
    <property type="molecule type" value="Genomic_DNA"/>
</dbReference>
<evidence type="ECO:0000313" key="5">
    <source>
        <dbReference type="EMBL" id="CAH1800895.1"/>
    </source>
</evidence>
<feature type="transmembrane region" description="Helical" evidence="3">
    <location>
        <begin position="286"/>
        <end position="305"/>
    </location>
</feature>
<name>A0A8S4Q4V9_OWEFU</name>
<comment type="caution">
    <text evidence="1">Lacks conserved residue(s) required for the propagation of feature annotation.</text>
</comment>
<dbReference type="PROSITE" id="PS50026">
    <property type="entry name" value="EGF_3"/>
    <property type="match status" value="1"/>
</dbReference>
<reference evidence="5" key="1">
    <citation type="submission" date="2022-03" db="EMBL/GenBank/DDBJ databases">
        <authorList>
            <person name="Martin C."/>
        </authorList>
    </citation>
    <scope>NUCLEOTIDE SEQUENCE</scope>
</reference>
<keyword evidence="3" id="KW-1133">Transmembrane helix</keyword>
<keyword evidence="3" id="KW-0472">Membrane</keyword>
<keyword evidence="1" id="KW-0245">EGF-like domain</keyword>
<feature type="region of interest" description="Disordered" evidence="2">
    <location>
        <begin position="558"/>
        <end position="610"/>
    </location>
</feature>
<evidence type="ECO:0000259" key="4">
    <source>
        <dbReference type="PROSITE" id="PS50026"/>
    </source>
</evidence>
<organism evidence="5 6">
    <name type="scientific">Owenia fusiformis</name>
    <name type="common">Polychaete worm</name>
    <dbReference type="NCBI Taxonomy" id="6347"/>
    <lineage>
        <taxon>Eukaryota</taxon>
        <taxon>Metazoa</taxon>
        <taxon>Spiralia</taxon>
        <taxon>Lophotrochozoa</taxon>
        <taxon>Annelida</taxon>
        <taxon>Polychaeta</taxon>
        <taxon>Sedentaria</taxon>
        <taxon>Canalipalpata</taxon>
        <taxon>Sabellida</taxon>
        <taxon>Oweniida</taxon>
        <taxon>Oweniidae</taxon>
        <taxon>Owenia</taxon>
    </lineage>
</organism>
<dbReference type="InterPro" id="IPR000742">
    <property type="entry name" value="EGF"/>
</dbReference>
<feature type="transmembrane region" description="Helical" evidence="3">
    <location>
        <begin position="201"/>
        <end position="224"/>
    </location>
</feature>
<evidence type="ECO:0000313" key="6">
    <source>
        <dbReference type="Proteomes" id="UP000749559"/>
    </source>
</evidence>
<feature type="domain" description="EGF-like" evidence="4">
    <location>
        <begin position="13"/>
        <end position="56"/>
    </location>
</feature>
<keyword evidence="3" id="KW-0812">Transmembrane</keyword>
<dbReference type="PROSITE" id="PS01186">
    <property type="entry name" value="EGF_2"/>
    <property type="match status" value="1"/>
</dbReference>
<sequence>MVLTVVTSPATDKGNPCDSNPCVENASCRRTKGKNENYTYECECENGWVVPGLQCASRESTLMTETTVPLELTTATTVAITTPPDATSAETTTSNVITKATTATSDITTAVTDVDTSATDTTTTVTDATTSDATTAVAVTTTEIGTSSTNSTPVFGTTSGAVTAPGTGVTVVIFPPLKQVKKSELEAEDGFSESDQRASAITFGITSVCIMCLVIGVIILFDIITAWHHMKRLNCIGNIRNFRNITLKEMCIECWCSKSKIFRKKRKRFRMTYVVYKYRQYQKKNGGPNVTIGSLFLMMFGIVIAKIKTFCCRTRNLDTGSKVTLIKPNTDSFDHIANDQTGEKKNSDQEIPQPEYESVEHMNELHSDAKGSEDTLEGEQYHQSDVEEIESVIVMGFNGADTDKQRSVQNEIGAEYVKGLDALKESYENVSSVCTELNDQDSDNYDLDEPPTTVENMTKDELICDDGIDIREHEDSDFESIDYFNLPRSKSYESKTIVDDEFKVTDKTETDSSVTSKFSYDGSDEDEELSILDDTVHSISHTDTSENLIKVLENDNFNTDTSSNDTKCPESKNTAECNTNEQHPTNPRKRLSPDSGVPPDSRMSTDSGVTPECIVSHDCDAPLRKAEARSFFSWSFSKADCSPKPTKQFLFPDSSQDWRMLGSSLPSRHLSPSKNMNHNGVLENPSNDISNDAITKPGAPKVVCWHEGYNAKVKPHKDWMKVIRNDLKAKSRDRSFVMSSSLQEKRQSLPSISIGDNIYNDN</sequence>
<protein>
    <recommendedName>
        <fullName evidence="4">EGF-like domain-containing protein</fullName>
    </recommendedName>
</protein>
<feature type="compositionally biased region" description="Basic and acidic residues" evidence="2">
    <location>
        <begin position="334"/>
        <end position="348"/>
    </location>
</feature>